<protein>
    <submittedName>
        <fullName evidence="1">Uncharacterized protein</fullName>
    </submittedName>
</protein>
<dbReference type="Proteomes" id="UP001432322">
    <property type="component" value="Unassembled WGS sequence"/>
</dbReference>
<keyword evidence="2" id="KW-1185">Reference proteome</keyword>
<proteinExistence type="predicted"/>
<dbReference type="EMBL" id="BTSY01000007">
    <property type="protein sequence ID" value="GMT36543.1"/>
    <property type="molecule type" value="Genomic_DNA"/>
</dbReference>
<reference evidence="1" key="1">
    <citation type="submission" date="2023-10" db="EMBL/GenBank/DDBJ databases">
        <title>Genome assembly of Pristionchus species.</title>
        <authorList>
            <person name="Yoshida K."/>
            <person name="Sommer R.J."/>
        </authorList>
    </citation>
    <scope>NUCLEOTIDE SEQUENCE</scope>
    <source>
        <strain evidence="1">RS5133</strain>
    </source>
</reference>
<accession>A0AAV5WYY0</accession>
<evidence type="ECO:0000313" key="2">
    <source>
        <dbReference type="Proteomes" id="UP001432322"/>
    </source>
</evidence>
<feature type="non-terminal residue" evidence="1">
    <location>
        <position position="81"/>
    </location>
</feature>
<feature type="non-terminal residue" evidence="1">
    <location>
        <position position="1"/>
    </location>
</feature>
<dbReference type="AlphaFoldDB" id="A0AAV5WYY0"/>
<evidence type="ECO:0000313" key="1">
    <source>
        <dbReference type="EMBL" id="GMT36543.1"/>
    </source>
</evidence>
<comment type="caution">
    <text evidence="1">The sequence shown here is derived from an EMBL/GenBank/DDBJ whole genome shotgun (WGS) entry which is preliminary data.</text>
</comment>
<gene>
    <name evidence="1" type="ORF">PFISCL1PPCAC_27840</name>
</gene>
<sequence length="81" mass="9055">DIMQEVLVNGASSQNLAYLMESLETERLLAVKYDKEREEPLRDLIFSFCLGLEYSIGSICEESEASIQDDIPEAPDDEPAA</sequence>
<organism evidence="1 2">
    <name type="scientific">Pristionchus fissidentatus</name>
    <dbReference type="NCBI Taxonomy" id="1538716"/>
    <lineage>
        <taxon>Eukaryota</taxon>
        <taxon>Metazoa</taxon>
        <taxon>Ecdysozoa</taxon>
        <taxon>Nematoda</taxon>
        <taxon>Chromadorea</taxon>
        <taxon>Rhabditida</taxon>
        <taxon>Rhabditina</taxon>
        <taxon>Diplogasteromorpha</taxon>
        <taxon>Diplogasteroidea</taxon>
        <taxon>Neodiplogasteridae</taxon>
        <taxon>Pristionchus</taxon>
    </lineage>
</organism>
<name>A0AAV5WYY0_9BILA</name>